<evidence type="ECO:0000313" key="16">
    <source>
        <dbReference type="EMBL" id="CAD7649231.1"/>
    </source>
</evidence>
<keyword evidence="6" id="KW-0862">Zinc</keyword>
<proteinExistence type="predicted"/>
<evidence type="ECO:0000256" key="8">
    <source>
        <dbReference type="ARBA" id="ARBA00023015"/>
    </source>
</evidence>
<feature type="compositionally biased region" description="Low complexity" evidence="14">
    <location>
        <begin position="264"/>
        <end position="281"/>
    </location>
</feature>
<dbReference type="FunFam" id="6.10.140.2220:FF:000002">
    <property type="entry name" value="Protein kinase C-binding protein 1 isoform C"/>
    <property type="match status" value="1"/>
</dbReference>
<evidence type="ECO:0000256" key="6">
    <source>
        <dbReference type="ARBA" id="ARBA00022833"/>
    </source>
</evidence>
<evidence type="ECO:0000256" key="1">
    <source>
        <dbReference type="ARBA" id="ARBA00004123"/>
    </source>
</evidence>
<evidence type="ECO:0000313" key="17">
    <source>
        <dbReference type="Proteomes" id="UP000728032"/>
    </source>
</evidence>
<keyword evidence="13" id="KW-0175">Coiled coil</keyword>
<keyword evidence="9" id="KW-0103">Bromodomain</keyword>
<feature type="compositionally biased region" description="Basic and acidic residues" evidence="14">
    <location>
        <begin position="226"/>
        <end position="244"/>
    </location>
</feature>
<evidence type="ECO:0000259" key="15">
    <source>
        <dbReference type="PROSITE" id="PS50865"/>
    </source>
</evidence>
<dbReference type="PROSITE" id="PS01360">
    <property type="entry name" value="ZF_MYND_1"/>
    <property type="match status" value="1"/>
</dbReference>
<dbReference type="PROSITE" id="PS50865">
    <property type="entry name" value="ZF_MYND_2"/>
    <property type="match status" value="1"/>
</dbReference>
<dbReference type="GO" id="GO:0140006">
    <property type="term" value="F:histone H3 reader activity"/>
    <property type="evidence" value="ECO:0007669"/>
    <property type="project" value="UniProtKB-ARBA"/>
</dbReference>
<feature type="region of interest" description="Disordered" evidence="14">
    <location>
        <begin position="1"/>
        <end position="52"/>
    </location>
</feature>
<dbReference type="AlphaFoldDB" id="A0A7R9QKI5"/>
<evidence type="ECO:0000256" key="7">
    <source>
        <dbReference type="ARBA" id="ARBA00022853"/>
    </source>
</evidence>
<feature type="compositionally biased region" description="Polar residues" evidence="14">
    <location>
        <begin position="7"/>
        <end position="21"/>
    </location>
</feature>
<evidence type="ECO:0000256" key="13">
    <source>
        <dbReference type="SAM" id="Coils"/>
    </source>
</evidence>
<dbReference type="GO" id="GO:0005634">
    <property type="term" value="C:nucleus"/>
    <property type="evidence" value="ECO:0007669"/>
    <property type="project" value="UniProtKB-SubCell"/>
</dbReference>
<name>A0A7R9QKI5_9ACAR</name>
<feature type="region of interest" description="Disordered" evidence="14">
    <location>
        <begin position="140"/>
        <end position="170"/>
    </location>
</feature>
<evidence type="ECO:0000256" key="11">
    <source>
        <dbReference type="ARBA" id="ARBA00023242"/>
    </source>
</evidence>
<keyword evidence="10" id="KW-0804">Transcription</keyword>
<dbReference type="Pfam" id="PF24324">
    <property type="entry name" value="MYND_ZMYND11_ZMYD8"/>
    <property type="match status" value="1"/>
</dbReference>
<dbReference type="GO" id="GO:0034243">
    <property type="term" value="P:regulation of transcription elongation by RNA polymerase II"/>
    <property type="evidence" value="ECO:0007669"/>
    <property type="project" value="InterPro"/>
</dbReference>
<dbReference type="Proteomes" id="UP000728032">
    <property type="component" value="Unassembled WGS sequence"/>
</dbReference>
<dbReference type="SUPFAM" id="SSF144232">
    <property type="entry name" value="HIT/MYND zinc finger-like"/>
    <property type="match status" value="1"/>
</dbReference>
<evidence type="ECO:0000256" key="12">
    <source>
        <dbReference type="PROSITE-ProRule" id="PRU00134"/>
    </source>
</evidence>
<keyword evidence="11" id="KW-0539">Nucleus</keyword>
<keyword evidence="17" id="KW-1185">Reference proteome</keyword>
<dbReference type="InterPro" id="IPR057053">
    <property type="entry name" value="MYND_ZMYND11_ZMYD8"/>
</dbReference>
<reference evidence="16" key="1">
    <citation type="submission" date="2020-11" db="EMBL/GenBank/DDBJ databases">
        <authorList>
            <person name="Tran Van P."/>
        </authorList>
    </citation>
    <scope>NUCLEOTIDE SEQUENCE</scope>
</reference>
<comment type="subcellular location">
    <subcellularLocation>
        <location evidence="2">Chromosome</location>
    </subcellularLocation>
    <subcellularLocation>
        <location evidence="1">Nucleus</location>
    </subcellularLocation>
</comment>
<keyword evidence="4" id="KW-0479">Metal-binding</keyword>
<dbReference type="GO" id="GO:0005694">
    <property type="term" value="C:chromosome"/>
    <property type="evidence" value="ECO:0007669"/>
    <property type="project" value="UniProtKB-SubCell"/>
</dbReference>
<dbReference type="InterPro" id="IPR002893">
    <property type="entry name" value="Znf_MYND"/>
</dbReference>
<feature type="domain" description="MYND-type" evidence="15">
    <location>
        <begin position="402"/>
        <end position="437"/>
    </location>
</feature>
<dbReference type="Gene3D" id="6.10.140.2220">
    <property type="match status" value="1"/>
</dbReference>
<dbReference type="PANTHER" id="PTHR46379:SF1">
    <property type="entry name" value="ZINC FINGER MYND DOMAIN-CONTAINING PROTEIN 11"/>
    <property type="match status" value="1"/>
</dbReference>
<dbReference type="EMBL" id="OC918353">
    <property type="protein sequence ID" value="CAD7649231.1"/>
    <property type="molecule type" value="Genomic_DNA"/>
</dbReference>
<accession>A0A7R9QKI5</accession>
<sequence length="444" mass="50976">MDDNETSTDSQIADNELNSPKSPDDMSPKRRRTSTPKPFVKSPIRTRNRGMKIPFQTRIADSEVKKSPRGRPPIKNKREAISKFFNNTSEITAVFANDSFASNKTVNNKSNKVLNGIIGEMNNDFSNSSHESDVNVRAKRLKANDSNEQTSPSLARSRPVRQSKPNIRYKSPEMEVKIPKRKLRAERIVVKREPNDNNVSSIERNKVYDYESMDDSNYDTIPFKSSDIKDRDETKDKKTRELNKGNKKSFQSIHSLQSFPRQIPNGVPNSSVMSPPVVVSPKRGRPKGVKNKATLEKMRLEELRAMGASPSTPLVISPPELLITSDPNNNKMLKKAKTSLENQYKEEIKQLKKDLETVKQLNYRLQNEVRKLRSESHDSQEMSALNERHLMEISQIKKKQWCFNCEAEAIYFCCWNTSYCSTTCQQQHWHSGHKKTCRRNAAKR</sequence>
<dbReference type="GO" id="GO:0003714">
    <property type="term" value="F:transcription corepressor activity"/>
    <property type="evidence" value="ECO:0007669"/>
    <property type="project" value="InterPro"/>
</dbReference>
<dbReference type="GO" id="GO:0009966">
    <property type="term" value="P:regulation of signal transduction"/>
    <property type="evidence" value="ECO:0007669"/>
    <property type="project" value="TreeGrafter"/>
</dbReference>
<dbReference type="OrthoDB" id="6516262at2759"/>
<organism evidence="16">
    <name type="scientific">Oppiella nova</name>
    <dbReference type="NCBI Taxonomy" id="334625"/>
    <lineage>
        <taxon>Eukaryota</taxon>
        <taxon>Metazoa</taxon>
        <taxon>Ecdysozoa</taxon>
        <taxon>Arthropoda</taxon>
        <taxon>Chelicerata</taxon>
        <taxon>Arachnida</taxon>
        <taxon>Acari</taxon>
        <taxon>Acariformes</taxon>
        <taxon>Sarcoptiformes</taxon>
        <taxon>Oribatida</taxon>
        <taxon>Brachypylina</taxon>
        <taxon>Oppioidea</taxon>
        <taxon>Oppiidae</taxon>
        <taxon>Oppiella</taxon>
    </lineage>
</organism>
<evidence type="ECO:0000256" key="5">
    <source>
        <dbReference type="ARBA" id="ARBA00022771"/>
    </source>
</evidence>
<keyword evidence="3" id="KW-0158">Chromosome</keyword>
<dbReference type="EMBL" id="CAJPVJ010003528">
    <property type="protein sequence ID" value="CAG2167678.1"/>
    <property type="molecule type" value="Genomic_DNA"/>
</dbReference>
<keyword evidence="7" id="KW-0156">Chromatin regulator</keyword>
<dbReference type="PANTHER" id="PTHR46379">
    <property type="entry name" value="ZINC FINGER MYND DOMAIN-CONTAINING"/>
    <property type="match status" value="1"/>
</dbReference>
<evidence type="ECO:0000256" key="2">
    <source>
        <dbReference type="ARBA" id="ARBA00004286"/>
    </source>
</evidence>
<evidence type="ECO:0000256" key="10">
    <source>
        <dbReference type="ARBA" id="ARBA00023163"/>
    </source>
</evidence>
<evidence type="ECO:0000256" key="14">
    <source>
        <dbReference type="SAM" id="MobiDB-lite"/>
    </source>
</evidence>
<feature type="compositionally biased region" description="Polar residues" evidence="14">
    <location>
        <begin position="144"/>
        <end position="154"/>
    </location>
</feature>
<dbReference type="InterPro" id="IPR047269">
    <property type="entry name" value="ZMY11"/>
</dbReference>
<evidence type="ECO:0000256" key="3">
    <source>
        <dbReference type="ARBA" id="ARBA00022454"/>
    </source>
</evidence>
<dbReference type="GO" id="GO:0008270">
    <property type="term" value="F:zinc ion binding"/>
    <property type="evidence" value="ECO:0007669"/>
    <property type="project" value="UniProtKB-KW"/>
</dbReference>
<evidence type="ECO:0000256" key="9">
    <source>
        <dbReference type="ARBA" id="ARBA00023117"/>
    </source>
</evidence>
<keyword evidence="5 12" id="KW-0863">Zinc-finger</keyword>
<keyword evidence="8" id="KW-0805">Transcription regulation</keyword>
<feature type="coiled-coil region" evidence="13">
    <location>
        <begin position="330"/>
        <end position="375"/>
    </location>
</feature>
<evidence type="ECO:0000256" key="4">
    <source>
        <dbReference type="ARBA" id="ARBA00022723"/>
    </source>
</evidence>
<gene>
    <name evidence="16" type="ORF">ONB1V03_LOCUS7175</name>
</gene>
<protein>
    <recommendedName>
        <fullName evidence="15">MYND-type domain-containing protein</fullName>
    </recommendedName>
</protein>
<feature type="region of interest" description="Disordered" evidence="14">
    <location>
        <begin position="213"/>
        <end position="289"/>
    </location>
</feature>
<feature type="compositionally biased region" description="Polar residues" evidence="14">
    <location>
        <begin position="248"/>
        <end position="260"/>
    </location>
</feature>